<dbReference type="PANTHER" id="PTHR18962:SF0">
    <property type="entry name" value="COILED-COIL DOMAIN-CONTAINING PROTEIN 39"/>
    <property type="match status" value="1"/>
</dbReference>
<comment type="caution">
    <text evidence="4">The sequence shown here is derived from an EMBL/GenBank/DDBJ whole genome shotgun (WGS) entry which is preliminary data.</text>
</comment>
<proteinExistence type="predicted"/>
<dbReference type="Proteomes" id="UP000037460">
    <property type="component" value="Unassembled WGS sequence"/>
</dbReference>
<keyword evidence="1 2" id="KW-0175">Coiled coil</keyword>
<dbReference type="OrthoDB" id="10259720at2759"/>
<dbReference type="EMBL" id="JWZX01000496">
    <property type="protein sequence ID" value="KOO52804.1"/>
    <property type="molecule type" value="Genomic_DNA"/>
</dbReference>
<evidence type="ECO:0000256" key="3">
    <source>
        <dbReference type="SAM" id="MobiDB-lite"/>
    </source>
</evidence>
<dbReference type="AlphaFoldDB" id="A0A0M0LP32"/>
<keyword evidence="5" id="KW-1185">Reference proteome</keyword>
<dbReference type="GO" id="GO:0036159">
    <property type="term" value="P:inner dynein arm assembly"/>
    <property type="evidence" value="ECO:0007669"/>
    <property type="project" value="InterPro"/>
</dbReference>
<gene>
    <name evidence="4" type="ORF">Ctob_010957</name>
</gene>
<organism evidence="4 5">
    <name type="scientific">Chrysochromulina tobinii</name>
    <dbReference type="NCBI Taxonomy" id="1460289"/>
    <lineage>
        <taxon>Eukaryota</taxon>
        <taxon>Haptista</taxon>
        <taxon>Haptophyta</taxon>
        <taxon>Prymnesiophyceae</taxon>
        <taxon>Prymnesiales</taxon>
        <taxon>Chrysochromulinaceae</taxon>
        <taxon>Chrysochromulina</taxon>
    </lineage>
</organism>
<feature type="compositionally biased region" description="Acidic residues" evidence="3">
    <location>
        <begin position="863"/>
        <end position="876"/>
    </location>
</feature>
<feature type="coiled-coil region" evidence="2">
    <location>
        <begin position="658"/>
        <end position="699"/>
    </location>
</feature>
<keyword evidence="4" id="KW-0966">Cell projection</keyword>
<dbReference type="GO" id="GO:0003341">
    <property type="term" value="P:cilium movement"/>
    <property type="evidence" value="ECO:0007669"/>
    <property type="project" value="InterPro"/>
</dbReference>
<feature type="coiled-coil region" evidence="2">
    <location>
        <begin position="166"/>
        <end position="197"/>
    </location>
</feature>
<feature type="coiled-coil region" evidence="2">
    <location>
        <begin position="82"/>
        <end position="116"/>
    </location>
</feature>
<feature type="coiled-coil region" evidence="2">
    <location>
        <begin position="595"/>
        <end position="629"/>
    </location>
</feature>
<feature type="coiled-coil region" evidence="2">
    <location>
        <begin position="19"/>
        <end position="46"/>
    </location>
</feature>
<accession>A0A0M0LP32</accession>
<dbReference type="GO" id="GO:0005930">
    <property type="term" value="C:axoneme"/>
    <property type="evidence" value="ECO:0007669"/>
    <property type="project" value="InterPro"/>
</dbReference>
<feature type="region of interest" description="Disordered" evidence="3">
    <location>
        <begin position="348"/>
        <end position="373"/>
    </location>
</feature>
<keyword evidence="4" id="KW-0969">Cilium</keyword>
<feature type="coiled-coil region" evidence="2">
    <location>
        <begin position="472"/>
        <end position="541"/>
    </location>
</feature>
<protein>
    <submittedName>
        <fullName evidence="4">Flagella associated protein</fullName>
    </submittedName>
</protein>
<dbReference type="GO" id="GO:0060285">
    <property type="term" value="P:cilium-dependent cell motility"/>
    <property type="evidence" value="ECO:0007669"/>
    <property type="project" value="TreeGrafter"/>
</dbReference>
<keyword evidence="4" id="KW-0282">Flagellum</keyword>
<dbReference type="InterPro" id="IPR033290">
    <property type="entry name" value="CCDC39"/>
</dbReference>
<reference evidence="5" key="1">
    <citation type="journal article" date="2015" name="PLoS Genet.">
        <title>Genome Sequence and Transcriptome Analyses of Chrysochromulina tobin: Metabolic Tools for Enhanced Algal Fitness in the Prominent Order Prymnesiales (Haptophyceae).</title>
        <authorList>
            <person name="Hovde B.T."/>
            <person name="Deodato C.R."/>
            <person name="Hunsperger H.M."/>
            <person name="Ryken S.A."/>
            <person name="Yost W."/>
            <person name="Jha R.K."/>
            <person name="Patterson J."/>
            <person name="Monnat R.J. Jr."/>
            <person name="Barlow S.B."/>
            <person name="Starkenburg S.R."/>
            <person name="Cattolico R.A."/>
        </authorList>
    </citation>
    <scope>NUCLEOTIDE SEQUENCE</scope>
    <source>
        <strain evidence="5">CCMP291</strain>
    </source>
</reference>
<dbReference type="Pfam" id="PF24161">
    <property type="entry name" value="CCDC39"/>
    <property type="match status" value="1"/>
</dbReference>
<feature type="region of interest" description="Disordered" evidence="3">
    <location>
        <begin position="854"/>
        <end position="876"/>
    </location>
</feature>
<evidence type="ECO:0000313" key="4">
    <source>
        <dbReference type="EMBL" id="KOO52804.1"/>
    </source>
</evidence>
<evidence type="ECO:0000256" key="1">
    <source>
        <dbReference type="ARBA" id="ARBA00023054"/>
    </source>
</evidence>
<sequence>MAEDFEEFDDLPEFANEPNRALHRQLKEHEKAVVVVENELVETKERIGTMEEHLSAVNTETLHTQRLIDAKVKEIETEDHLKQLAERERGRFQAEYKKLQAELAELHDKVNGVQVAVFKGNEKMDQFKLQMNWNQEELEQWALAARQKEEDNLALLKYSKADEAKMKDLSLQLEKMLAAVQKKKAELEDEVTDTQAAQIELDKTAEDFRKLHEERGELVSQWEEAVVSMQKRDEAIQRAHEQFSVAKRQLREKQEVLAEREAFLLSEQKNNVEVENKITALERSVAKSRETLTKANMQLREMEDQVETVRGTLSKAASEMANKKVRVAELSAQIDERKRRLDEAKKKLAQNERSLERSHAHMGDLEKSAKQMDEISEQEKIRLKQTDKELAVLKDKMFNEGQKLFALRQQEAHLLSEISGAQRVSRNASAKLKQLDERSQGQRELVYAADFQLQLMERKVARASGVRSPMEQKELHAKIAELTEECERYTAQHRMLNDQYKRLINDVKQTKRIAHEKEQELEKLEGQISETEMKTDAASRALKKLIKEKEQSMVAFDVLKLEGKRLREQLNAKADEVFGLTNRKFQLQMSMEERQEEIKVHSDVLRAQLKAAEEERHAAARELANKLIKVERLTSKYDIICGKLGDGGDGEHTQAYYVIKAAQEREELQRQGDELDQQIQKAEREIKALEKTLQHLFAKNAGYKRSFAPVEQNTPQFEQKVLLEEQHRAALSKYRTHRLEQSELEEEMARMADQLAELDDQKARLSTQLMDLSDQSEQLEERAAQQLTKLEGAKAQVRRMLNEQRQRGAGEALELELALIEQRSTNRALIEALTAIAANDPKLAMALETKMAQAGVQPPAFDPELDDDDEAGVDVA</sequence>
<name>A0A0M0LP32_9EUKA</name>
<feature type="coiled-coil region" evidence="2">
    <location>
        <begin position="734"/>
        <end position="807"/>
    </location>
</feature>
<evidence type="ECO:0000256" key="2">
    <source>
        <dbReference type="SAM" id="Coils"/>
    </source>
</evidence>
<evidence type="ECO:0000313" key="5">
    <source>
        <dbReference type="Proteomes" id="UP000037460"/>
    </source>
</evidence>
<dbReference type="PANTHER" id="PTHR18962">
    <property type="entry name" value="COILED-COIL DOMAIN-CONTAINING PROTEIN 39"/>
    <property type="match status" value="1"/>
</dbReference>